<comment type="catalytic activity">
    <reaction evidence="9 11">
        <text>ATP + H2O = ADP + phosphate + H(+)</text>
        <dbReference type="Rhea" id="RHEA:13065"/>
        <dbReference type="ChEBI" id="CHEBI:15377"/>
        <dbReference type="ChEBI" id="CHEBI:15378"/>
        <dbReference type="ChEBI" id="CHEBI:30616"/>
        <dbReference type="ChEBI" id="CHEBI:43474"/>
        <dbReference type="ChEBI" id="CHEBI:456216"/>
    </reaction>
</comment>
<evidence type="ECO:0000313" key="13">
    <source>
        <dbReference type="EMBL" id="AOU97336.1"/>
    </source>
</evidence>
<dbReference type="PROSITE" id="PS50893">
    <property type="entry name" value="ABC_TRANSPORTER_2"/>
    <property type="match status" value="2"/>
</dbReference>
<dbReference type="GO" id="GO:0005524">
    <property type="term" value="F:ATP binding"/>
    <property type="evidence" value="ECO:0007669"/>
    <property type="project" value="UniProtKB-UniRule"/>
</dbReference>
<keyword evidence="4 11" id="KW-0227">DNA damage</keyword>
<dbReference type="PROSITE" id="PS00211">
    <property type="entry name" value="ABC_TRANSPORTER_1"/>
    <property type="match status" value="1"/>
</dbReference>
<comment type="subcellular location">
    <subcellularLocation>
        <location evidence="11">Cytoplasm</location>
    </subcellularLocation>
    <text evidence="11">Associates with ribosomes.</text>
</comment>
<dbReference type="SUPFAM" id="SSF52540">
    <property type="entry name" value="P-loop containing nucleoside triphosphate hydrolases"/>
    <property type="match status" value="2"/>
</dbReference>
<dbReference type="PANTHER" id="PTHR42855">
    <property type="entry name" value="ABC TRANSPORTER ATP-BINDING SUBUNIT"/>
    <property type="match status" value="1"/>
</dbReference>
<reference evidence="14" key="1">
    <citation type="submission" date="2016-09" db="EMBL/GenBank/DDBJ databases">
        <title>Acidihalobacter prosperus F5.</title>
        <authorList>
            <person name="Khaleque H.N."/>
            <person name="Ramsay J.P."/>
            <person name="Kaksonen A.H."/>
            <person name="Boxall N.J."/>
            <person name="Watkin E.L.J."/>
        </authorList>
    </citation>
    <scope>NUCLEOTIDE SEQUENCE [LARGE SCALE GENOMIC DNA]</scope>
    <source>
        <strain evidence="14">F5</strain>
    </source>
</reference>
<keyword evidence="6 11" id="KW-0067">ATP-binding</keyword>
<comment type="similarity">
    <text evidence="10 11">Belongs to the ABC transporter superfamily. ABCF family. Uup subfamily.</text>
</comment>
<dbReference type="InterPro" id="IPR043686">
    <property type="entry name" value="Uup"/>
</dbReference>
<dbReference type="InterPro" id="IPR037118">
    <property type="entry name" value="Val-tRNA_synth_C_sf"/>
</dbReference>
<evidence type="ECO:0000256" key="4">
    <source>
        <dbReference type="ARBA" id="ARBA00022763"/>
    </source>
</evidence>
<dbReference type="GO" id="GO:0003677">
    <property type="term" value="F:DNA binding"/>
    <property type="evidence" value="ECO:0007669"/>
    <property type="project" value="UniProtKB-UniRule"/>
</dbReference>
<dbReference type="GO" id="GO:0016887">
    <property type="term" value="F:ATP hydrolysis activity"/>
    <property type="evidence" value="ECO:0007669"/>
    <property type="project" value="UniProtKB-UniRule"/>
</dbReference>
<proteinExistence type="inferred from homology"/>
<keyword evidence="1 11" id="KW-0963">Cytoplasm</keyword>
<evidence type="ECO:0000256" key="9">
    <source>
        <dbReference type="ARBA" id="ARBA00049360"/>
    </source>
</evidence>
<keyword evidence="7 11" id="KW-0238">DNA-binding</keyword>
<feature type="binding site" evidence="11">
    <location>
        <begin position="352"/>
        <end position="359"/>
    </location>
    <ligand>
        <name>ATP</name>
        <dbReference type="ChEBI" id="CHEBI:30616"/>
        <label>2</label>
    </ligand>
</feature>
<dbReference type="AlphaFoldDB" id="A0A1D8ILJ3"/>
<evidence type="ECO:0000256" key="8">
    <source>
        <dbReference type="ARBA" id="ARBA00023204"/>
    </source>
</evidence>
<dbReference type="EC" id="3.6.1.-" evidence="11"/>
<evidence type="ECO:0000259" key="12">
    <source>
        <dbReference type="PROSITE" id="PS50893"/>
    </source>
</evidence>
<evidence type="ECO:0000256" key="7">
    <source>
        <dbReference type="ARBA" id="ARBA00023125"/>
    </source>
</evidence>
<evidence type="ECO:0000256" key="6">
    <source>
        <dbReference type="ARBA" id="ARBA00022840"/>
    </source>
</evidence>
<evidence type="ECO:0000256" key="1">
    <source>
        <dbReference type="ARBA" id="ARBA00022490"/>
    </source>
</evidence>
<dbReference type="Proteomes" id="UP000095401">
    <property type="component" value="Chromosome"/>
</dbReference>
<dbReference type="InterPro" id="IPR003593">
    <property type="entry name" value="AAA+_ATPase"/>
</dbReference>
<evidence type="ECO:0000313" key="14">
    <source>
        <dbReference type="Proteomes" id="UP000095401"/>
    </source>
</evidence>
<dbReference type="FunFam" id="3.40.50.300:FF:000011">
    <property type="entry name" value="Putative ABC transporter ATP-binding component"/>
    <property type="match status" value="1"/>
</dbReference>
<name>A0A1D8ILJ3_9GAMM</name>
<dbReference type="GO" id="GO:0006281">
    <property type="term" value="P:DNA repair"/>
    <property type="evidence" value="ECO:0007669"/>
    <property type="project" value="UniProtKB-KW"/>
</dbReference>
<evidence type="ECO:0000256" key="11">
    <source>
        <dbReference type="HAMAP-Rule" id="MF_00848"/>
    </source>
</evidence>
<dbReference type="InterPro" id="IPR051309">
    <property type="entry name" value="ABCF_ATPase"/>
</dbReference>
<gene>
    <name evidence="11" type="primary">uup</name>
    <name evidence="13" type="ORF">BI364_04425</name>
</gene>
<evidence type="ECO:0000256" key="2">
    <source>
        <dbReference type="ARBA" id="ARBA00022737"/>
    </source>
</evidence>
<dbReference type="KEGG" id="aprs:BI364_04425"/>
<keyword evidence="14" id="KW-1185">Reference proteome</keyword>
<dbReference type="Gene3D" id="3.40.50.300">
    <property type="entry name" value="P-loop containing nucleotide triphosphate hydrolases"/>
    <property type="match status" value="2"/>
</dbReference>
<dbReference type="FunFam" id="3.40.50.300:FF:000309">
    <property type="entry name" value="ABC transporter ATP-binding protein"/>
    <property type="match status" value="1"/>
</dbReference>
<dbReference type="HAMAP" id="MF_00848">
    <property type="entry name" value="Uup"/>
    <property type="match status" value="1"/>
</dbReference>
<keyword evidence="2 11" id="KW-0677">Repeat</keyword>
<sequence length="633" mass="69074">MSLLTLRAVTLTLGGAPLLDRVDLNVEPHERLCLVGRNGAGKSTLMRLIAGELQPDSGEIVCRGALRIAYLGQEIPVDVRGTVYEVVADGLGELGALLAEFHRLSEALGASAEVADLDRLERVQHSLEAKDGWTLGARVDAVISRLELPGEVAFESLSGGLKRRVLLGRALVSDPEMLLLDEPTNHLDIEAIEWLEGFLRNFAGSVMLVTHDRAFAAALATAVLDLDRGQLTRYATDYAGYLLRKAEDLENEAAQSAEFDRRLAIEETWIRQGIKARRTRNEGRVRALKAMREAHRERRERGGQVRLAVDAGGASGRLVAEAEAAQVALGGRAVIRDLNLTLLRGDKLGIIGPNGAGKTTLLRLLTGALQPDSGSVRLGTQLAVAYFDQQREQLDPNSTVVDAVGEGSTQVTINGQSKHIMGYLQDFLFSPLRARTPIRALSGGERNRLLLAKLFTRQANLLIMDEPTNDLDVETLELLEGLLVEYSGTLILVSHDRAFLDNVVTSTLAFEGEGRFVEYVGGYQDWLRQRPQALVSAPPTAASVATVGRGTQPASLKAARKLSYKDQRELELLPERIAELEREQAALETALGKPELYRDAEGVRETRLRLEGIATELGIAFARWEQLEASTNG</sequence>
<dbReference type="CDD" id="cd03221">
    <property type="entry name" value="ABCF_EF-3"/>
    <property type="match status" value="2"/>
</dbReference>
<protein>
    <recommendedName>
        <fullName evidence="11">ATP-binding protein Uup</fullName>
        <ecNumber evidence="11">3.6.1.-</ecNumber>
    </recommendedName>
</protein>
<comment type="function">
    <text evidence="11">Probably plays a role in ribosome assembly or function. May be involved in resolution of branched DNA intermediates that result from template switching in postreplication gaps. Binds DNA and has ATPase activity.</text>
</comment>
<dbReference type="InterPro" id="IPR027417">
    <property type="entry name" value="P-loop_NTPase"/>
</dbReference>
<keyword evidence="3 11" id="KW-0547">Nucleotide-binding</keyword>
<accession>A0A1D8ILJ3</accession>
<dbReference type="PANTHER" id="PTHR42855:SF1">
    <property type="entry name" value="ABC TRANSPORTER DOMAIN-CONTAINING PROTEIN"/>
    <property type="match status" value="1"/>
</dbReference>
<keyword evidence="8 11" id="KW-0234">DNA repair</keyword>
<keyword evidence="5 11" id="KW-0378">Hydrolase</keyword>
<dbReference type="InterPro" id="IPR017871">
    <property type="entry name" value="ABC_transporter-like_CS"/>
</dbReference>
<dbReference type="GO" id="GO:0043022">
    <property type="term" value="F:ribosome binding"/>
    <property type="evidence" value="ECO:0007669"/>
    <property type="project" value="UniProtKB-UniRule"/>
</dbReference>
<dbReference type="Pfam" id="PF12848">
    <property type="entry name" value="ABC_tran_Xtn"/>
    <property type="match status" value="1"/>
</dbReference>
<feature type="domain" description="ABC transporter" evidence="12">
    <location>
        <begin position="4"/>
        <end position="253"/>
    </location>
</feature>
<feature type="binding site" evidence="11">
    <location>
        <begin position="36"/>
        <end position="43"/>
    </location>
    <ligand>
        <name>ATP</name>
        <dbReference type="ChEBI" id="CHEBI:30616"/>
        <label>1</label>
    </ligand>
</feature>
<dbReference type="RefSeq" id="WP_070077723.1">
    <property type="nucleotide sequence ID" value="NZ_CP017415.1"/>
</dbReference>
<dbReference type="Pfam" id="PF00005">
    <property type="entry name" value="ABC_tran"/>
    <property type="match status" value="2"/>
</dbReference>
<dbReference type="SMART" id="SM00382">
    <property type="entry name" value="AAA"/>
    <property type="match status" value="2"/>
</dbReference>
<evidence type="ECO:0000256" key="3">
    <source>
        <dbReference type="ARBA" id="ARBA00022741"/>
    </source>
</evidence>
<dbReference type="InterPro" id="IPR032781">
    <property type="entry name" value="ABC_tran_Xtn"/>
</dbReference>
<dbReference type="Pfam" id="PF16326">
    <property type="entry name" value="ABC_tran_CTD"/>
    <property type="match status" value="1"/>
</dbReference>
<dbReference type="GO" id="GO:0005737">
    <property type="term" value="C:cytoplasm"/>
    <property type="evidence" value="ECO:0007669"/>
    <property type="project" value="UniProtKB-SubCell"/>
</dbReference>
<feature type="domain" description="ABC transporter" evidence="12">
    <location>
        <begin position="319"/>
        <end position="547"/>
    </location>
</feature>
<dbReference type="EMBL" id="CP017415">
    <property type="protein sequence ID" value="AOU97336.1"/>
    <property type="molecule type" value="Genomic_DNA"/>
</dbReference>
<organism evidence="13 14">
    <name type="scientific">Acidihalobacter yilgarnensis</name>
    <dbReference type="NCBI Taxonomy" id="2819280"/>
    <lineage>
        <taxon>Bacteria</taxon>
        <taxon>Pseudomonadati</taxon>
        <taxon>Pseudomonadota</taxon>
        <taxon>Gammaproteobacteria</taxon>
        <taxon>Chromatiales</taxon>
        <taxon>Ectothiorhodospiraceae</taxon>
        <taxon>Acidihalobacter</taxon>
    </lineage>
</organism>
<dbReference type="InterPro" id="IPR032524">
    <property type="entry name" value="ABC_tran_C"/>
</dbReference>
<evidence type="ECO:0000256" key="5">
    <source>
        <dbReference type="ARBA" id="ARBA00022801"/>
    </source>
</evidence>
<dbReference type="Gene3D" id="1.10.287.380">
    <property type="entry name" value="Valyl-tRNA synthetase, C-terminal domain"/>
    <property type="match status" value="1"/>
</dbReference>
<evidence type="ECO:0000256" key="10">
    <source>
        <dbReference type="ARBA" id="ARBA00061478"/>
    </source>
</evidence>
<dbReference type="InterPro" id="IPR003439">
    <property type="entry name" value="ABC_transporter-like_ATP-bd"/>
</dbReference>